<dbReference type="PRINTS" id="PR00039">
    <property type="entry name" value="HTHLYSR"/>
</dbReference>
<dbReference type="Gene3D" id="3.40.190.290">
    <property type="match status" value="1"/>
</dbReference>
<keyword evidence="7" id="KW-1185">Reference proteome</keyword>
<evidence type="ECO:0000313" key="6">
    <source>
        <dbReference type="EMBL" id="NIA70646.1"/>
    </source>
</evidence>
<dbReference type="PROSITE" id="PS50931">
    <property type="entry name" value="HTH_LYSR"/>
    <property type="match status" value="1"/>
</dbReference>
<dbReference type="GO" id="GO:0003700">
    <property type="term" value="F:DNA-binding transcription factor activity"/>
    <property type="evidence" value="ECO:0007669"/>
    <property type="project" value="InterPro"/>
</dbReference>
<organism evidence="6 7">
    <name type="scientific">Pelagibius litoralis</name>
    <dbReference type="NCBI Taxonomy" id="374515"/>
    <lineage>
        <taxon>Bacteria</taxon>
        <taxon>Pseudomonadati</taxon>
        <taxon>Pseudomonadota</taxon>
        <taxon>Alphaproteobacteria</taxon>
        <taxon>Rhodospirillales</taxon>
        <taxon>Rhodovibrionaceae</taxon>
        <taxon>Pelagibius</taxon>
    </lineage>
</organism>
<evidence type="ECO:0000256" key="3">
    <source>
        <dbReference type="ARBA" id="ARBA00023125"/>
    </source>
</evidence>
<evidence type="ECO:0000313" key="7">
    <source>
        <dbReference type="Proteomes" id="UP000761264"/>
    </source>
</evidence>
<dbReference type="Pfam" id="PF00126">
    <property type="entry name" value="HTH_1"/>
    <property type="match status" value="1"/>
</dbReference>
<dbReference type="InterPro" id="IPR000847">
    <property type="entry name" value="LysR_HTH_N"/>
</dbReference>
<dbReference type="InterPro" id="IPR036388">
    <property type="entry name" value="WH-like_DNA-bd_sf"/>
</dbReference>
<comment type="caution">
    <text evidence="6">The sequence shown here is derived from an EMBL/GenBank/DDBJ whole genome shotgun (WGS) entry which is preliminary data.</text>
</comment>
<dbReference type="GO" id="GO:0010628">
    <property type="term" value="P:positive regulation of gene expression"/>
    <property type="evidence" value="ECO:0007669"/>
    <property type="project" value="TreeGrafter"/>
</dbReference>
<keyword evidence="3" id="KW-0238">DNA-binding</keyword>
<dbReference type="EMBL" id="JAAQPH010000015">
    <property type="protein sequence ID" value="NIA70646.1"/>
    <property type="molecule type" value="Genomic_DNA"/>
</dbReference>
<feature type="domain" description="HTH lysR-type" evidence="5">
    <location>
        <begin position="14"/>
        <end position="71"/>
    </location>
</feature>
<comment type="similarity">
    <text evidence="1">Belongs to the LysR transcriptional regulatory family.</text>
</comment>
<accession>A0A967F048</accession>
<dbReference type="SUPFAM" id="SSF46785">
    <property type="entry name" value="Winged helix' DNA-binding domain"/>
    <property type="match status" value="1"/>
</dbReference>
<evidence type="ECO:0000259" key="5">
    <source>
        <dbReference type="PROSITE" id="PS50931"/>
    </source>
</evidence>
<evidence type="ECO:0000256" key="1">
    <source>
        <dbReference type="ARBA" id="ARBA00009437"/>
    </source>
</evidence>
<proteinExistence type="inferred from homology"/>
<sequence>MLDSQTTGDGKGHPTPRMMEAFHAVLEAGSVTAAAKQLGVSQPAVSRLLKQFEGELGVPLFHRAKGKLTPTPEAHRLSVEVGRALDGIERVRRSAEDVRRHGVGRLRVGVTPMLYDGVLHGLIGDFLAAQPHLVLTLESGLTDMMIDWLLRDQVELAFASLLDTHPGVDTVPLIETHSVVVLPPDHPLAAKRAIGAEDLADVPLITMTRRYSSRHRVEQMFRRAGVPMRLRAETNLSGTICDLVRMGQGVAILNALTWGGAGPGHLVARPLSPRLINRYGVLHLADRGFSRAARQLIAAVRVHLARTKPDLYLGE</sequence>
<dbReference type="AlphaFoldDB" id="A0A967F048"/>
<dbReference type="PANTHER" id="PTHR30427:SF1">
    <property type="entry name" value="TRANSCRIPTIONAL ACTIVATOR PROTEIN LYSR"/>
    <property type="match status" value="1"/>
</dbReference>
<dbReference type="Pfam" id="PF03466">
    <property type="entry name" value="LysR_substrate"/>
    <property type="match status" value="1"/>
</dbReference>
<evidence type="ECO:0000256" key="4">
    <source>
        <dbReference type="ARBA" id="ARBA00023163"/>
    </source>
</evidence>
<dbReference type="RefSeq" id="WP_167227463.1">
    <property type="nucleotide sequence ID" value="NZ_JAAQPH010000015.1"/>
</dbReference>
<keyword evidence="4" id="KW-0804">Transcription</keyword>
<gene>
    <name evidence="6" type="ORF">HBA54_18775</name>
</gene>
<protein>
    <submittedName>
        <fullName evidence="6">LysR family transcriptional regulator</fullName>
    </submittedName>
</protein>
<name>A0A967F048_9PROT</name>
<reference evidence="6" key="1">
    <citation type="submission" date="2020-03" db="EMBL/GenBank/DDBJ databases">
        <title>Genome of Pelagibius litoralis DSM 21314T.</title>
        <authorList>
            <person name="Wang G."/>
        </authorList>
    </citation>
    <scope>NUCLEOTIDE SEQUENCE</scope>
    <source>
        <strain evidence="6">DSM 21314</strain>
    </source>
</reference>
<dbReference type="Gene3D" id="1.10.10.10">
    <property type="entry name" value="Winged helix-like DNA-binding domain superfamily/Winged helix DNA-binding domain"/>
    <property type="match status" value="1"/>
</dbReference>
<dbReference type="SUPFAM" id="SSF53850">
    <property type="entry name" value="Periplasmic binding protein-like II"/>
    <property type="match status" value="1"/>
</dbReference>
<evidence type="ECO:0000256" key="2">
    <source>
        <dbReference type="ARBA" id="ARBA00023015"/>
    </source>
</evidence>
<dbReference type="Proteomes" id="UP000761264">
    <property type="component" value="Unassembled WGS sequence"/>
</dbReference>
<dbReference type="GO" id="GO:0043565">
    <property type="term" value="F:sequence-specific DNA binding"/>
    <property type="evidence" value="ECO:0007669"/>
    <property type="project" value="TreeGrafter"/>
</dbReference>
<dbReference type="InterPro" id="IPR036390">
    <property type="entry name" value="WH_DNA-bd_sf"/>
</dbReference>
<keyword evidence="2" id="KW-0805">Transcription regulation</keyword>
<dbReference type="PANTHER" id="PTHR30427">
    <property type="entry name" value="TRANSCRIPTIONAL ACTIVATOR PROTEIN LYSR"/>
    <property type="match status" value="1"/>
</dbReference>
<dbReference type="InterPro" id="IPR005119">
    <property type="entry name" value="LysR_subst-bd"/>
</dbReference>